<accession>A0A7W0CIJ7</accession>
<proteinExistence type="predicted"/>
<dbReference type="EMBL" id="JACDUR010000003">
    <property type="protein sequence ID" value="MBA2891704.1"/>
    <property type="molecule type" value="Genomic_DNA"/>
</dbReference>
<comment type="caution">
    <text evidence="1">The sequence shown here is derived from an EMBL/GenBank/DDBJ whole genome shotgun (WGS) entry which is preliminary data.</text>
</comment>
<protein>
    <submittedName>
        <fullName evidence="1">Uncharacterized protein</fullName>
    </submittedName>
</protein>
<gene>
    <name evidence="1" type="ORF">HNR30_003045</name>
</gene>
<evidence type="ECO:0000313" key="2">
    <source>
        <dbReference type="Proteomes" id="UP000530928"/>
    </source>
</evidence>
<organism evidence="1 2">
    <name type="scientific">Nonomuraea soli</name>
    <dbReference type="NCBI Taxonomy" id="1032476"/>
    <lineage>
        <taxon>Bacteria</taxon>
        <taxon>Bacillati</taxon>
        <taxon>Actinomycetota</taxon>
        <taxon>Actinomycetes</taxon>
        <taxon>Streptosporangiales</taxon>
        <taxon>Streptosporangiaceae</taxon>
        <taxon>Nonomuraea</taxon>
    </lineage>
</organism>
<name>A0A7W0CIJ7_9ACTN</name>
<reference evidence="1 2" key="1">
    <citation type="submission" date="2020-07" db="EMBL/GenBank/DDBJ databases">
        <title>Genomic Encyclopedia of Type Strains, Phase IV (KMG-IV): sequencing the most valuable type-strain genomes for metagenomic binning, comparative biology and taxonomic classification.</title>
        <authorList>
            <person name="Goeker M."/>
        </authorList>
    </citation>
    <scope>NUCLEOTIDE SEQUENCE [LARGE SCALE GENOMIC DNA]</scope>
    <source>
        <strain evidence="1 2">DSM 45533</strain>
    </source>
</reference>
<keyword evidence="2" id="KW-1185">Reference proteome</keyword>
<sequence length="356" mass="40464">MTLSPLDDFPVHQAPQVMRHVATSDRNFYDRYYFNCFSPDEELMLIIGLGQYPNLGVTDAFACVRHGDIHRVVRASRELGEDRMDTSVGPFRVEVIEGLKRLRVVLDDNAHELSFDLSWEGTVPATLEPRHFVRWQERVIFDSMRMAQTGRWSGHIRIGSTEIPVTPGTWQGTRDRSWGIRPVGEPEPAGIQAKNAGTFYWLYAPMQFEDHAILCIIQEDEHGRRVLEEATRVWSDGREEFLGRPEYHPVYAPGTRDVEHAVVSFSPPRGKPFDVHCTPVLPVHLMVGTGYGLEPDWKHGMYQGPGPVVQGVTYTLPEDSARMWGMVDAMGRFEYDGKVGYGLYEYWALGPHPSFG</sequence>
<dbReference type="RefSeq" id="WP_181610472.1">
    <property type="nucleotide sequence ID" value="NZ_BAABAM010000002.1"/>
</dbReference>
<dbReference type="Proteomes" id="UP000530928">
    <property type="component" value="Unassembled WGS sequence"/>
</dbReference>
<dbReference type="AlphaFoldDB" id="A0A7W0CIJ7"/>
<evidence type="ECO:0000313" key="1">
    <source>
        <dbReference type="EMBL" id="MBA2891704.1"/>
    </source>
</evidence>